<dbReference type="EMBL" id="CP092423">
    <property type="protein sequence ID" value="ULP43685.1"/>
    <property type="molecule type" value="Genomic_DNA"/>
</dbReference>
<keyword evidence="2" id="KW-1185">Reference proteome</keyword>
<evidence type="ECO:0000313" key="1">
    <source>
        <dbReference type="EMBL" id="ULP43685.1"/>
    </source>
</evidence>
<evidence type="ECO:0000313" key="2">
    <source>
        <dbReference type="Proteomes" id="UP001055171"/>
    </source>
</evidence>
<dbReference type="RefSeq" id="WP_239722386.1">
    <property type="nucleotide sequence ID" value="NZ_CP092423.2"/>
</dbReference>
<accession>A0ABY3UVU8</accession>
<name>A0ABY3UVU8_MYCLN</name>
<dbReference type="Proteomes" id="UP001055171">
    <property type="component" value="Chromosome"/>
</dbReference>
<sequence>MHFSHDGSIQEPIRTEVVASRPWLLAFGPAVVATVHPSAVLRDCSDHHDVAYRARSLTTALRAGSRYDRRKLTRRSSLGGSGW</sequence>
<gene>
    <name evidence="1" type="ORF">MJO58_06905</name>
</gene>
<proteinExistence type="predicted"/>
<reference evidence="1" key="1">
    <citation type="submission" date="2022-08" db="EMBL/GenBank/DDBJ databases">
        <title>Complete genome sequence of 14 non-tuberculosis mycobacteria type-strains.</title>
        <authorList>
            <person name="Igarashi Y."/>
            <person name="Osugi A."/>
            <person name="Mitarai S."/>
        </authorList>
    </citation>
    <scope>NUCLEOTIDE SEQUENCE</scope>
    <source>
        <strain evidence="1">ATCC 51985</strain>
    </source>
</reference>
<protein>
    <submittedName>
        <fullName evidence="1">Uncharacterized protein</fullName>
    </submittedName>
</protein>
<organism evidence="1 2">
    <name type="scientific">Mycobacterium lentiflavum</name>
    <dbReference type="NCBI Taxonomy" id="141349"/>
    <lineage>
        <taxon>Bacteria</taxon>
        <taxon>Bacillati</taxon>
        <taxon>Actinomycetota</taxon>
        <taxon>Actinomycetes</taxon>
        <taxon>Mycobacteriales</taxon>
        <taxon>Mycobacteriaceae</taxon>
        <taxon>Mycobacterium</taxon>
        <taxon>Mycobacterium simiae complex</taxon>
    </lineage>
</organism>